<dbReference type="EMBL" id="HACG01032691">
    <property type="protein sequence ID" value="CEK79556.1"/>
    <property type="molecule type" value="Transcribed_RNA"/>
</dbReference>
<sequence>MFLGFSFTIHRSVKFKKSSEMKSCHFAQFVAVLHKLPKDWLIFIILTFSS</sequence>
<organism evidence="1">
    <name type="scientific">Arion vulgaris</name>
    <dbReference type="NCBI Taxonomy" id="1028688"/>
    <lineage>
        <taxon>Eukaryota</taxon>
        <taxon>Metazoa</taxon>
        <taxon>Spiralia</taxon>
        <taxon>Lophotrochozoa</taxon>
        <taxon>Mollusca</taxon>
        <taxon>Gastropoda</taxon>
        <taxon>Heterobranchia</taxon>
        <taxon>Euthyneura</taxon>
        <taxon>Panpulmonata</taxon>
        <taxon>Eupulmonata</taxon>
        <taxon>Stylommatophora</taxon>
        <taxon>Helicina</taxon>
        <taxon>Arionoidea</taxon>
        <taxon>Arionidae</taxon>
        <taxon>Arion</taxon>
    </lineage>
</organism>
<proteinExistence type="predicted"/>
<evidence type="ECO:0000313" key="1">
    <source>
        <dbReference type="EMBL" id="CEK79556.1"/>
    </source>
</evidence>
<name>A0A0B7AHM0_9EUPU</name>
<protein>
    <submittedName>
        <fullName evidence="1">Uncharacterized protein</fullName>
    </submittedName>
</protein>
<dbReference type="AlphaFoldDB" id="A0A0B7AHM0"/>
<accession>A0A0B7AHM0</accession>
<gene>
    <name evidence="1" type="primary">ORF116122</name>
</gene>
<reference evidence="1" key="1">
    <citation type="submission" date="2014-12" db="EMBL/GenBank/DDBJ databases">
        <title>Insight into the proteome of Arion vulgaris.</title>
        <authorList>
            <person name="Aradska J."/>
            <person name="Bulat T."/>
            <person name="Smidak R."/>
            <person name="Sarate P."/>
            <person name="Gangsoo J."/>
            <person name="Sialana F."/>
            <person name="Bilban M."/>
            <person name="Lubec G."/>
        </authorList>
    </citation>
    <scope>NUCLEOTIDE SEQUENCE</scope>
    <source>
        <tissue evidence="1">Skin</tissue>
    </source>
</reference>